<dbReference type="STRING" id="1777137.AWB76_06992"/>
<dbReference type="InterPro" id="IPR050298">
    <property type="entry name" value="Gram-neg_bact_OMP"/>
</dbReference>
<dbReference type="PANTHER" id="PTHR34501:SF9">
    <property type="entry name" value="MAJOR OUTER MEMBRANE PROTEIN P.IA"/>
    <property type="match status" value="1"/>
</dbReference>
<evidence type="ECO:0000256" key="3">
    <source>
        <dbReference type="ARBA" id="ARBA00022448"/>
    </source>
</evidence>
<dbReference type="PANTHER" id="PTHR34501">
    <property type="entry name" value="PROTEIN YDDL-RELATED"/>
    <property type="match status" value="1"/>
</dbReference>
<feature type="signal peptide" evidence="11">
    <location>
        <begin position="1"/>
        <end position="33"/>
    </location>
</feature>
<dbReference type="RefSeq" id="WP_374729970.1">
    <property type="nucleotide sequence ID" value="NZ_FCOI02000042.1"/>
</dbReference>
<evidence type="ECO:0000256" key="8">
    <source>
        <dbReference type="ARBA" id="ARBA00023114"/>
    </source>
</evidence>
<evidence type="ECO:0000256" key="7">
    <source>
        <dbReference type="ARBA" id="ARBA00023065"/>
    </source>
</evidence>
<keyword evidence="5" id="KW-0812">Transmembrane</keyword>
<feature type="chain" id="PRO_5007624142" evidence="11">
    <location>
        <begin position="34"/>
        <end position="402"/>
    </location>
</feature>
<dbReference type="PROSITE" id="PS51257">
    <property type="entry name" value="PROKAR_LIPOPROTEIN"/>
    <property type="match status" value="1"/>
</dbReference>
<dbReference type="GO" id="GO:0006811">
    <property type="term" value="P:monoatomic ion transport"/>
    <property type="evidence" value="ECO:0007669"/>
    <property type="project" value="UniProtKB-KW"/>
</dbReference>
<dbReference type="Gene3D" id="2.40.160.10">
    <property type="entry name" value="Porin"/>
    <property type="match status" value="1"/>
</dbReference>
<organism evidence="13 14">
    <name type="scientific">Caballeronia temeraria</name>
    <dbReference type="NCBI Taxonomy" id="1777137"/>
    <lineage>
        <taxon>Bacteria</taxon>
        <taxon>Pseudomonadati</taxon>
        <taxon>Pseudomonadota</taxon>
        <taxon>Betaproteobacteria</taxon>
        <taxon>Burkholderiales</taxon>
        <taxon>Burkholderiaceae</taxon>
        <taxon>Caballeronia</taxon>
    </lineage>
</organism>
<keyword evidence="10" id="KW-0998">Cell outer membrane</keyword>
<dbReference type="GO" id="GO:0009279">
    <property type="term" value="C:cell outer membrane"/>
    <property type="evidence" value="ECO:0007669"/>
    <property type="project" value="UniProtKB-SubCell"/>
</dbReference>
<dbReference type="Pfam" id="PF13609">
    <property type="entry name" value="Porin_4"/>
    <property type="match status" value="1"/>
</dbReference>
<feature type="domain" description="Porin" evidence="12">
    <location>
        <begin position="21"/>
        <end position="359"/>
    </location>
</feature>
<gene>
    <name evidence="13" type="ORF">AWB76_06992</name>
</gene>
<keyword evidence="3" id="KW-0813">Transport</keyword>
<dbReference type="AlphaFoldDB" id="A0A158DHT2"/>
<keyword evidence="9" id="KW-0472">Membrane</keyword>
<protein>
    <submittedName>
        <fullName evidence="13">Outer membrane porin OpcP</fullName>
    </submittedName>
</protein>
<evidence type="ECO:0000256" key="11">
    <source>
        <dbReference type="SAM" id="SignalP"/>
    </source>
</evidence>
<evidence type="ECO:0000256" key="1">
    <source>
        <dbReference type="ARBA" id="ARBA00004571"/>
    </source>
</evidence>
<dbReference type="CDD" id="cd00342">
    <property type="entry name" value="gram_neg_porins"/>
    <property type="match status" value="1"/>
</dbReference>
<comment type="subcellular location">
    <subcellularLocation>
        <location evidence="1">Cell outer membrane</location>
        <topology evidence="1">Multi-pass membrane protein</topology>
    </subcellularLocation>
</comment>
<keyword evidence="14" id="KW-1185">Reference proteome</keyword>
<comment type="subunit">
    <text evidence="2">Homotrimer.</text>
</comment>
<dbReference type="InterPro" id="IPR023614">
    <property type="entry name" value="Porin_dom_sf"/>
</dbReference>
<name>A0A158DHT2_9BURK</name>
<reference evidence="14" key="1">
    <citation type="submission" date="2016-01" db="EMBL/GenBank/DDBJ databases">
        <authorList>
            <person name="Peeters Charlotte."/>
        </authorList>
    </citation>
    <scope>NUCLEOTIDE SEQUENCE [LARGE SCALE GENOMIC DNA]</scope>
</reference>
<evidence type="ECO:0000256" key="10">
    <source>
        <dbReference type="ARBA" id="ARBA00023237"/>
    </source>
</evidence>
<evidence type="ECO:0000256" key="5">
    <source>
        <dbReference type="ARBA" id="ARBA00022692"/>
    </source>
</evidence>
<dbReference type="InterPro" id="IPR033900">
    <property type="entry name" value="Gram_neg_porin_domain"/>
</dbReference>
<evidence type="ECO:0000313" key="13">
    <source>
        <dbReference type="EMBL" id="SAK94191.1"/>
    </source>
</evidence>
<proteinExistence type="predicted"/>
<keyword evidence="7" id="KW-0406">Ion transport</keyword>
<keyword evidence="4" id="KW-1134">Transmembrane beta strand</keyword>
<evidence type="ECO:0000313" key="14">
    <source>
        <dbReference type="Proteomes" id="UP000054624"/>
    </source>
</evidence>
<dbReference type="GO" id="GO:0046930">
    <property type="term" value="C:pore complex"/>
    <property type="evidence" value="ECO:0007669"/>
    <property type="project" value="UniProtKB-KW"/>
</dbReference>
<dbReference type="GO" id="GO:0015288">
    <property type="term" value="F:porin activity"/>
    <property type="evidence" value="ECO:0007669"/>
    <property type="project" value="UniProtKB-KW"/>
</dbReference>
<evidence type="ECO:0000256" key="2">
    <source>
        <dbReference type="ARBA" id="ARBA00011233"/>
    </source>
</evidence>
<evidence type="ECO:0000256" key="9">
    <source>
        <dbReference type="ARBA" id="ARBA00023136"/>
    </source>
</evidence>
<keyword evidence="6 11" id="KW-0732">Signal</keyword>
<keyword evidence="8" id="KW-0626">Porin</keyword>
<evidence type="ECO:0000256" key="6">
    <source>
        <dbReference type="ARBA" id="ARBA00022729"/>
    </source>
</evidence>
<sequence length="402" mass="41625">MKEQVQGRTCLKHLPLAGVAVACTLAIVSEAHAQSSVTLYGIIDEGVNYTSNVQTSPGNGHNLFNLSSGILSGSRWGLRGVEDVGGGMKAVFVLESGFDVNNGRMGQGSLEFGRQAYVGLATNFGTITLGRQYDPVVDYVHALMPSAMFSGSIGAHPADVDNLNNANRVNNAIKYRTVTLNGWSAEGLYSFGGVPGSVGANQIWSMGVGYSSGPLNIGAGYLNARNPNASFFGTAVGATAASNNFGSSPVINGYASAQTEQIIGAGATYAIGRATLGAIYSNTKFKNLSGTASILNPAGASGTATFNSAELDFQYQLTPALSVGAAYSYTKNSGAHDASYHQGALAANYAVSKRTDFYLISVLQHASGTDSTGHAARASLNGLTPSSSNQQAAVRFAVRHKF</sequence>
<evidence type="ECO:0000256" key="4">
    <source>
        <dbReference type="ARBA" id="ARBA00022452"/>
    </source>
</evidence>
<evidence type="ECO:0000259" key="12">
    <source>
        <dbReference type="Pfam" id="PF13609"/>
    </source>
</evidence>
<dbReference type="EMBL" id="FCOI02000042">
    <property type="protein sequence ID" value="SAK94191.1"/>
    <property type="molecule type" value="Genomic_DNA"/>
</dbReference>
<accession>A0A158DHT2</accession>
<dbReference type="SUPFAM" id="SSF56935">
    <property type="entry name" value="Porins"/>
    <property type="match status" value="1"/>
</dbReference>
<dbReference type="Proteomes" id="UP000054624">
    <property type="component" value="Unassembled WGS sequence"/>
</dbReference>